<evidence type="ECO:0000313" key="2">
    <source>
        <dbReference type="Proteomes" id="UP001630127"/>
    </source>
</evidence>
<sequence>MQNEIDPTELGEFGIHKELISLVSFLISEPAKSSEDVEIILAEIKAAARQAGSTSRGHGNDLLYFELLTKIWLLKTQIFLKKLHDGSMIAKVLVEDQIEDLNEGLENLRKFSKESKEKLGNGKETMVLIAEVVNEELLKCNPNSIGPVKHHIQQIKLDLEFLRSFVLNTLKPDTEPLELEDLGKHVNDVTYKVECVIDSVEVAPHWHHFFWICDLQEEIRFIKIQATRTYKEKTCDTRVLNVAQILSHRIPQAYTPKTDEALVPLKS</sequence>
<dbReference type="AlphaFoldDB" id="A0ABD2Y928"/>
<dbReference type="EMBL" id="JBJUIK010000015">
    <property type="protein sequence ID" value="KAL3502128.1"/>
    <property type="molecule type" value="Genomic_DNA"/>
</dbReference>
<name>A0ABD2Y928_9GENT</name>
<reference evidence="1 2" key="1">
    <citation type="submission" date="2024-11" db="EMBL/GenBank/DDBJ databases">
        <title>A near-complete genome assembly of Cinchona calisaya.</title>
        <authorList>
            <person name="Lian D.C."/>
            <person name="Zhao X.W."/>
            <person name="Wei L."/>
        </authorList>
    </citation>
    <scope>NUCLEOTIDE SEQUENCE [LARGE SCALE GENOMIC DNA]</scope>
    <source>
        <tissue evidence="1">Nenye</tissue>
    </source>
</reference>
<organism evidence="1 2">
    <name type="scientific">Cinchona calisaya</name>
    <dbReference type="NCBI Taxonomy" id="153742"/>
    <lineage>
        <taxon>Eukaryota</taxon>
        <taxon>Viridiplantae</taxon>
        <taxon>Streptophyta</taxon>
        <taxon>Embryophyta</taxon>
        <taxon>Tracheophyta</taxon>
        <taxon>Spermatophyta</taxon>
        <taxon>Magnoliopsida</taxon>
        <taxon>eudicotyledons</taxon>
        <taxon>Gunneridae</taxon>
        <taxon>Pentapetalae</taxon>
        <taxon>asterids</taxon>
        <taxon>lamiids</taxon>
        <taxon>Gentianales</taxon>
        <taxon>Rubiaceae</taxon>
        <taxon>Cinchonoideae</taxon>
        <taxon>Cinchoneae</taxon>
        <taxon>Cinchona</taxon>
    </lineage>
</organism>
<gene>
    <name evidence="1" type="ORF">ACH5RR_036577</name>
</gene>
<comment type="caution">
    <text evidence="1">The sequence shown here is derived from an EMBL/GenBank/DDBJ whole genome shotgun (WGS) entry which is preliminary data.</text>
</comment>
<accession>A0ABD2Y928</accession>
<evidence type="ECO:0000313" key="1">
    <source>
        <dbReference type="EMBL" id="KAL3502128.1"/>
    </source>
</evidence>
<protein>
    <submittedName>
        <fullName evidence="1">Uncharacterized protein</fullName>
    </submittedName>
</protein>
<dbReference type="Proteomes" id="UP001630127">
    <property type="component" value="Unassembled WGS sequence"/>
</dbReference>
<proteinExistence type="predicted"/>
<keyword evidence="2" id="KW-1185">Reference proteome</keyword>